<name>A0A0S4PTV5_9HELI</name>
<dbReference type="PANTHER" id="PTHR23355">
    <property type="entry name" value="RIBONUCLEASE"/>
    <property type="match status" value="1"/>
</dbReference>
<keyword evidence="1" id="KW-0378">Hydrolase</keyword>
<dbReference type="AlphaFoldDB" id="A0A0S4PTV5"/>
<dbReference type="InterPro" id="IPR022966">
    <property type="entry name" value="RNase_II/R_CS"/>
</dbReference>
<organism evidence="3 6">
    <name type="scientific">Helicobacter typhlonius</name>
    <dbReference type="NCBI Taxonomy" id="76936"/>
    <lineage>
        <taxon>Bacteria</taxon>
        <taxon>Pseudomonadati</taxon>
        <taxon>Campylobacterota</taxon>
        <taxon>Epsilonproteobacteria</taxon>
        <taxon>Campylobacterales</taxon>
        <taxon>Helicobacteraceae</taxon>
        <taxon>Helicobacter</taxon>
    </lineage>
</organism>
<dbReference type="InterPro" id="IPR054561">
    <property type="entry name" value="RNR_OB1_N"/>
</dbReference>
<dbReference type="PANTHER" id="PTHR23355:SF9">
    <property type="entry name" value="DIS3-LIKE EXONUCLEASE 2"/>
    <property type="match status" value="1"/>
</dbReference>
<dbReference type="InterPro" id="IPR001900">
    <property type="entry name" value="RNase_II/R"/>
</dbReference>
<dbReference type="KEGG" id="hty:BN2458_PEG0571"/>
<evidence type="ECO:0000313" key="6">
    <source>
        <dbReference type="Proteomes" id="UP000064525"/>
    </source>
</evidence>
<proteinExistence type="predicted"/>
<dbReference type="GO" id="GO:0006402">
    <property type="term" value="P:mRNA catabolic process"/>
    <property type="evidence" value="ECO:0007669"/>
    <property type="project" value="TreeGrafter"/>
</dbReference>
<dbReference type="PATRIC" id="fig|76936.10.peg.558"/>
<dbReference type="SUPFAM" id="SSF50249">
    <property type="entry name" value="Nucleic acid-binding proteins"/>
    <property type="match status" value="1"/>
</dbReference>
<dbReference type="GO" id="GO:0004540">
    <property type="term" value="F:RNA nuclease activity"/>
    <property type="evidence" value="ECO:0007669"/>
    <property type="project" value="InterPro"/>
</dbReference>
<keyword evidence="1" id="KW-0269">Exonuclease</keyword>
<reference evidence="4 5" key="1">
    <citation type="journal article" date="2014" name="Genome Announc.">
        <title>Draft genome sequences of eight enterohepatic helicobacter species isolated from both laboratory and wild rodents.</title>
        <authorList>
            <person name="Sheh A."/>
            <person name="Shen Z."/>
            <person name="Fox J.G."/>
        </authorList>
    </citation>
    <scope>NUCLEOTIDE SEQUENCE [LARGE SCALE GENOMIC DNA]</scope>
    <source>
        <strain evidence="4 5">MIT 98-6810</strain>
    </source>
</reference>
<gene>
    <name evidence="3" type="ORF">BN2458_PEG0571</name>
    <name evidence="4" type="ORF">LS75_000425</name>
</gene>
<dbReference type="EMBL" id="LN907858">
    <property type="protein sequence ID" value="CUU39457.1"/>
    <property type="molecule type" value="Genomic_DNA"/>
</dbReference>
<dbReference type="InterPro" id="IPR050180">
    <property type="entry name" value="RNR_Ribonuclease"/>
</dbReference>
<dbReference type="Pfam" id="PF22896">
    <property type="entry name" value="OB_RNR_1st"/>
    <property type="match status" value="1"/>
</dbReference>
<dbReference type="PROSITE" id="PS01175">
    <property type="entry name" value="RIBONUCLEASE_II"/>
    <property type="match status" value="1"/>
</dbReference>
<dbReference type="EMBL" id="JRPF02000001">
    <property type="protein sequence ID" value="TLD79442.1"/>
    <property type="molecule type" value="Genomic_DNA"/>
</dbReference>
<dbReference type="InterPro" id="IPR057293">
    <property type="entry name" value="RNR_OB2"/>
</dbReference>
<reference evidence="3" key="3">
    <citation type="submission" date="2015-11" db="EMBL/GenBank/DDBJ databases">
        <authorList>
            <person name="Zhang Y."/>
            <person name="Guo Z."/>
        </authorList>
    </citation>
    <scope>NUCLEOTIDE SEQUENCE</scope>
    <source>
        <strain evidence="3">1</strain>
    </source>
</reference>
<dbReference type="RefSeq" id="WP_034343102.1">
    <property type="nucleotide sequence ID" value="NZ_CAOMJD010000029.1"/>
</dbReference>
<accession>A0A0S4PTV5</accession>
<reference evidence="6" key="2">
    <citation type="submission" date="2015-11" db="EMBL/GenBank/DDBJ databases">
        <authorList>
            <person name="Anvar S.Y."/>
        </authorList>
    </citation>
    <scope>NUCLEOTIDE SEQUENCE [LARGE SCALE GENOMIC DNA]</scope>
</reference>
<evidence type="ECO:0000313" key="4">
    <source>
        <dbReference type="EMBL" id="TLD79442.1"/>
    </source>
</evidence>
<dbReference type="SMART" id="SM00955">
    <property type="entry name" value="RNB"/>
    <property type="match status" value="1"/>
</dbReference>
<dbReference type="Proteomes" id="UP000029925">
    <property type="component" value="Unassembled WGS sequence"/>
</dbReference>
<dbReference type="GO" id="GO:0003723">
    <property type="term" value="F:RNA binding"/>
    <property type="evidence" value="ECO:0007669"/>
    <property type="project" value="InterPro"/>
</dbReference>
<dbReference type="Proteomes" id="UP000064525">
    <property type="component" value="Chromosome I"/>
</dbReference>
<dbReference type="Pfam" id="PF24190">
    <property type="entry name" value="OB_RNR_2nd"/>
    <property type="match status" value="1"/>
</dbReference>
<sequence>MIYFYALIANSTRLCRIPKSFTSALEHCRELGILEERDNIISLKPNLLIGVIDVSPTHRYFLKSLNNTHSEDFLIEQNKRISRAKKGVKKKKDIQPPLALAKNDIVLAKITKKGKARFISVLYRAKPFAIATLTEKGGKIQAYELHTQACIPLKVSQKSLRALPPQCVVKVEKASGDIVEVFGVLNDARIDEYIALDTAKSTNFSAESLQTAGAFGDEVCANMYPHRVNLSHLPFCVIDPENARDHDDAIYFDGKTRTLYVAIADVSEYVSIESSLDKEARERGFSLYFPHKVLPMLPFDLSSGICSLKQDCLRLAMVWQIKLDKNAQICESNLFEALISAKANVSYGCVEVFLHENNIFTQSYADSQHSLESALSTTARTSRKTKQKSALPKEIQKWLLAYMPYAQKLKAQRLQKGYEFHTKDITLELDDMGQVRDVRVLKHTLAHSIIEESMLLANKESAKMLESNAPKALFRIHPQPKRTKALLCELEDLGFTLPPTKQLHEIISTLQAECDESLRETLDSLLIKSLSKATYNTHNIGHFGLGFECYTHFTSPIRRYSDIIVHRILKAILHKQKNIDFLTRDLEIISTMLNAQEKHFTHIEHKFFMLKMCRLCEELLAKGRIITQGIVIDELSHCIALEKLPQAKITLDCSLKRFSRVNIEIVDVDLAKGSIYARVI</sequence>
<protein>
    <submittedName>
        <fullName evidence="3">3'-to-5' exoribonuclease RNase R</fullName>
    </submittedName>
    <submittedName>
        <fullName evidence="4">RNB domain-containing ribonuclease</fullName>
    </submittedName>
</protein>
<dbReference type="Pfam" id="PF00773">
    <property type="entry name" value="RNB"/>
    <property type="match status" value="1"/>
</dbReference>
<dbReference type="GeneID" id="78150863"/>
<keyword evidence="5" id="KW-1185">Reference proteome</keyword>
<feature type="domain" description="RNB" evidence="2">
    <location>
        <begin position="227"/>
        <end position="575"/>
    </location>
</feature>
<dbReference type="OrthoDB" id="9764149at2"/>
<evidence type="ECO:0000313" key="5">
    <source>
        <dbReference type="Proteomes" id="UP000029925"/>
    </source>
</evidence>
<keyword evidence="1" id="KW-0540">Nuclease</keyword>
<evidence type="ECO:0000313" key="3">
    <source>
        <dbReference type="EMBL" id="CUU39457.1"/>
    </source>
</evidence>
<evidence type="ECO:0000259" key="2">
    <source>
        <dbReference type="SMART" id="SM00955"/>
    </source>
</evidence>
<dbReference type="GO" id="GO:0004527">
    <property type="term" value="F:exonuclease activity"/>
    <property type="evidence" value="ECO:0007669"/>
    <property type="project" value="UniProtKB-KW"/>
</dbReference>
<dbReference type="STRING" id="76936.BN2458_PEG0571"/>
<evidence type="ECO:0000256" key="1">
    <source>
        <dbReference type="ARBA" id="ARBA00022839"/>
    </source>
</evidence>
<dbReference type="InterPro" id="IPR012340">
    <property type="entry name" value="NA-bd_OB-fold"/>
</dbReference>
<dbReference type="GO" id="GO:0005829">
    <property type="term" value="C:cytosol"/>
    <property type="evidence" value="ECO:0007669"/>
    <property type="project" value="TreeGrafter"/>
</dbReference>